<reference evidence="1" key="1">
    <citation type="journal article" date="2021" name="Proc. Natl. Acad. Sci. U.S.A.">
        <title>A Catalog of Tens of Thousands of Viruses from Human Metagenomes Reveals Hidden Associations with Chronic Diseases.</title>
        <authorList>
            <person name="Tisza M.J."/>
            <person name="Buck C.B."/>
        </authorList>
    </citation>
    <scope>NUCLEOTIDE SEQUENCE</scope>
    <source>
        <strain evidence="1">CtSf81</strain>
    </source>
</reference>
<proteinExistence type="predicted"/>
<sequence>MVNTTNYALEKYEAGNSANLLDQYNGSMDKIDAAIKSVSDKADLALNNNVLPDGLTAFIEALGLTGTNAQSLGTTLNHILNRTGTEIFTVTDLSTLKKTAEGYPIPPTE</sequence>
<organism evidence="1">
    <name type="scientific">virus sp. ctSf81</name>
    <dbReference type="NCBI Taxonomy" id="2826803"/>
    <lineage>
        <taxon>Viruses</taxon>
    </lineage>
</organism>
<dbReference type="EMBL" id="BK015135">
    <property type="protein sequence ID" value="DAD92441.1"/>
    <property type="molecule type" value="Genomic_DNA"/>
</dbReference>
<protein>
    <submittedName>
        <fullName evidence="1">Uncharacterized protein</fullName>
    </submittedName>
</protein>
<name>A0A8S5NCT5_9VIRU</name>
<evidence type="ECO:0000313" key="1">
    <source>
        <dbReference type="EMBL" id="DAD92441.1"/>
    </source>
</evidence>
<accession>A0A8S5NCT5</accession>